<feature type="compositionally biased region" description="Low complexity" evidence="1">
    <location>
        <begin position="1292"/>
        <end position="1314"/>
    </location>
</feature>
<feature type="region of interest" description="Disordered" evidence="1">
    <location>
        <begin position="55"/>
        <end position="114"/>
    </location>
</feature>
<accession>A0AAW0DT87</accession>
<gene>
    <name evidence="2" type="ORF">R3P38DRAFT_2849870</name>
</gene>
<proteinExistence type="predicted"/>
<feature type="compositionally biased region" description="Low complexity" evidence="1">
    <location>
        <begin position="852"/>
        <end position="863"/>
    </location>
</feature>
<evidence type="ECO:0000313" key="3">
    <source>
        <dbReference type="Proteomes" id="UP001362999"/>
    </source>
</evidence>
<keyword evidence="3" id="KW-1185">Reference proteome</keyword>
<feature type="compositionally biased region" description="Acidic residues" evidence="1">
    <location>
        <begin position="537"/>
        <end position="549"/>
    </location>
</feature>
<dbReference type="Proteomes" id="UP001362999">
    <property type="component" value="Unassembled WGS sequence"/>
</dbReference>
<evidence type="ECO:0000313" key="2">
    <source>
        <dbReference type="EMBL" id="KAK7055967.1"/>
    </source>
</evidence>
<feature type="region of interest" description="Disordered" evidence="1">
    <location>
        <begin position="839"/>
        <end position="904"/>
    </location>
</feature>
<protein>
    <recommendedName>
        <fullName evidence="4">Vacuolar protein sorting-associated protein 13 second N-terminal domain-containing protein</fullName>
    </recommendedName>
</protein>
<feature type="region of interest" description="Disordered" evidence="1">
    <location>
        <begin position="520"/>
        <end position="554"/>
    </location>
</feature>
<sequence length="1496" mass="168323">MHSFSKIFKRHRTRSVIDDEARALAAGPSDFSHLSLAVPIPDLRHSTSMPHLVLPQNGLPIGTPNGTNERSTMIDVPPVDQSDLKVSIPNGGGDDSKLLPPTPSSRQVSPARSELGDTLGEMWHNIEDRSGNLSKAEKVIDKISDAASTAIDAQASSEGVVGLVKSVMANDEVKAIGNAILEGVPAIMSALEVLTEVHPFLKAAYLPFKLIYHQETQRRDNDRKRTTLFGKIKDVMMILLDLKSFGKDDTRTTPEGKPVLSRLASICQDMKKDIEECYNVLNVQEKRSLGIKFLKASIWNKELGSYAARFTNRREELTFALSLRSVVTIEEMNNKMMQMFSTMLTPQERDMGRWIQLNGGEKTVMKDDKKCAAMIKYQDSLTATTATVTVSHDRGGRLPLTVDDDGKKTDKLIAELRKEYREDVRAVIRENMESYSKRFAMGLEDLGKDLGNKIQHQGDRLIKYLRGGPHQRIKDKIVYRVWKDQGWRGSAKTRVLVLALRDYLVERVEHSKLASLPTEVAQKKRPVSKVPTVRKDEDEDEDEDDDPETDISVPLPDSWMTSYLQVKRLRYLEQALDPDSSGFTTISEINGFSHARPTEWSFPHWVSYWAIGWQIYATKYCVEIEELFGQMLLLKKQITIKMPGNTRYLNEYIEGCWQHVTALTSSIERYDGPETWLEEKFAAYIQAQESMLKERLEKIQYDIDALDTVALILRGDRIEGSIFVLLAILLRRHVAKMHIALKQELHHEELFDDMDTVTWVVYAAWMRFLDLKEQFQHQEVSDLKLIFDWLSCGLFKSYYEWDNWIKPEHFMENDMTVWTSDTLNELDPSALKGILVHGEPEKSPAKPESEDSAAAEPASNATAQDTVEGTPSGRVSPVPTVEAPTTDHATVPEPSPTLTKPSESEMSITGKWYGFHWTETQKPFLAMTCIKIKCGDRVPDSETETEISGDGTSVNSYDFTLLGTLSSADQQANTFAVSFERTYTDDGTWIHYTGTYFPDREIMSGTFTRAVANGDFLLKKVPESAIMCARPLVRELNPKELWAFAIKAVVEDIKRKKPRLPYLCSRMTDLRRCLQFIYRDNRGLLDADEQVQYSAILRTFSFEQMVEVNKLLDWYDRAGNLQPDNHTCDGCSDDLARSRIVCLECVSSDSYERTLEACSKLECIAAEVPHRTDVSHNPKTHLMVRFRDLLLLRDYYSIKQSAGYSIQYARDAYEDPTPDLPLTTALPASPVVGDGDEDKAGDVEVKVAEEVSTENTAVVVTAIVGESIAPPAAEPTKPASPVDLPALNTGVSSPEASPSSPTRSESPSSSSASSHLLSAAITPVEQMVYDYQQLKCTVCQERVVAPCWYCVTCYMTWVCDSCETAVNELLPWDYVKRHRTEVEAGEFSYGHNIMHPLVRVTGFKSDGEALKSAGGDKDADAKTHEGETANVKWVEVEKRIEELVTARFEAVNSNVDKRLDGVERRLGEVETKLETRLANIERLLSSLVGRVAERES</sequence>
<feature type="region of interest" description="Disordered" evidence="1">
    <location>
        <begin position="1271"/>
        <end position="1314"/>
    </location>
</feature>
<organism evidence="2 3">
    <name type="scientific">Favolaschia claudopus</name>
    <dbReference type="NCBI Taxonomy" id="2862362"/>
    <lineage>
        <taxon>Eukaryota</taxon>
        <taxon>Fungi</taxon>
        <taxon>Dikarya</taxon>
        <taxon>Basidiomycota</taxon>
        <taxon>Agaricomycotina</taxon>
        <taxon>Agaricomycetes</taxon>
        <taxon>Agaricomycetidae</taxon>
        <taxon>Agaricales</taxon>
        <taxon>Marasmiineae</taxon>
        <taxon>Mycenaceae</taxon>
        <taxon>Favolaschia</taxon>
    </lineage>
</organism>
<evidence type="ECO:0008006" key="4">
    <source>
        <dbReference type="Google" id="ProtNLM"/>
    </source>
</evidence>
<dbReference type="EMBL" id="JAWWNJ010000005">
    <property type="protein sequence ID" value="KAK7055967.1"/>
    <property type="molecule type" value="Genomic_DNA"/>
</dbReference>
<name>A0AAW0DT87_9AGAR</name>
<feature type="compositionally biased region" description="Basic and acidic residues" evidence="1">
    <location>
        <begin position="839"/>
        <end position="849"/>
    </location>
</feature>
<reference evidence="2 3" key="1">
    <citation type="journal article" date="2024" name="J Genomics">
        <title>Draft genome sequencing and assembly of Favolaschia claudopus CIRM-BRFM 2984 isolated from oak limbs.</title>
        <authorList>
            <person name="Navarro D."/>
            <person name="Drula E."/>
            <person name="Chaduli D."/>
            <person name="Cazenave R."/>
            <person name="Ahrendt S."/>
            <person name="Wang J."/>
            <person name="Lipzen A."/>
            <person name="Daum C."/>
            <person name="Barry K."/>
            <person name="Grigoriev I.V."/>
            <person name="Favel A."/>
            <person name="Rosso M.N."/>
            <person name="Martin F."/>
        </authorList>
    </citation>
    <scope>NUCLEOTIDE SEQUENCE [LARGE SCALE GENOMIC DNA]</scope>
    <source>
        <strain evidence="2 3">CIRM-BRFM 2984</strain>
    </source>
</reference>
<comment type="caution">
    <text evidence="2">The sequence shown here is derived from an EMBL/GenBank/DDBJ whole genome shotgun (WGS) entry which is preliminary data.</text>
</comment>
<evidence type="ECO:0000256" key="1">
    <source>
        <dbReference type="SAM" id="MobiDB-lite"/>
    </source>
</evidence>